<evidence type="ECO:0000313" key="3">
    <source>
        <dbReference type="EMBL" id="KAL1504872.1"/>
    </source>
</evidence>
<evidence type="ECO:0000256" key="2">
    <source>
        <dbReference type="SAM" id="SignalP"/>
    </source>
</evidence>
<dbReference type="AlphaFoldDB" id="A0AB34ITM8"/>
<keyword evidence="1" id="KW-0472">Membrane</keyword>
<organism evidence="3 4">
    <name type="scientific">Prymnesium parvum</name>
    <name type="common">Toxic golden alga</name>
    <dbReference type="NCBI Taxonomy" id="97485"/>
    <lineage>
        <taxon>Eukaryota</taxon>
        <taxon>Haptista</taxon>
        <taxon>Haptophyta</taxon>
        <taxon>Prymnesiophyceae</taxon>
        <taxon>Prymnesiales</taxon>
        <taxon>Prymnesiaceae</taxon>
        <taxon>Prymnesium</taxon>
    </lineage>
</organism>
<dbReference type="EMBL" id="JBGBPQ010000019">
    <property type="protein sequence ID" value="KAL1504872.1"/>
    <property type="molecule type" value="Genomic_DNA"/>
</dbReference>
<feature type="signal peptide" evidence="2">
    <location>
        <begin position="1"/>
        <end position="34"/>
    </location>
</feature>
<feature type="transmembrane region" description="Helical" evidence="1">
    <location>
        <begin position="79"/>
        <end position="99"/>
    </location>
</feature>
<evidence type="ECO:0000256" key="1">
    <source>
        <dbReference type="SAM" id="Phobius"/>
    </source>
</evidence>
<protein>
    <submittedName>
        <fullName evidence="3">Uncharacterized protein</fullName>
    </submittedName>
</protein>
<keyword evidence="2" id="KW-0732">Signal</keyword>
<proteinExistence type="predicted"/>
<name>A0AB34ITM8_PRYPA</name>
<evidence type="ECO:0000313" key="4">
    <source>
        <dbReference type="Proteomes" id="UP001515480"/>
    </source>
</evidence>
<sequence length="306" mass="32625">MYDWNTRVPFNPGRELQAEMRLLLLLALAATAAAAATRRPSLALAPAAPVASGGAAHAPSPSLLALRGGAVEVSSTTLLSYAVHTLLTLVSLGSVYFLATMVHTIYCFTRQPELSDSGVRNRKWDQLKDQLRFAGTASSLADGAAARYGHVERTEAARALVMSHARVLHDIIRADGPPKTQQSLKRLPGEEAVVDAALHETARRLVGRLPGDRGGLGRPATPHQAAVWAATAEYLSARIQSTAEEVQSVKGHEARAPDMSEAAAAAMRAVLAEIATEQVKPTSYFRQLKETMMGTADHRPATMLGP</sequence>
<comment type="caution">
    <text evidence="3">The sequence shown here is derived from an EMBL/GenBank/DDBJ whole genome shotgun (WGS) entry which is preliminary data.</text>
</comment>
<gene>
    <name evidence="3" type="ORF">AB1Y20_008642</name>
</gene>
<dbReference type="Proteomes" id="UP001515480">
    <property type="component" value="Unassembled WGS sequence"/>
</dbReference>
<feature type="chain" id="PRO_5044214884" evidence="2">
    <location>
        <begin position="35"/>
        <end position="306"/>
    </location>
</feature>
<keyword evidence="1" id="KW-1133">Transmembrane helix</keyword>
<accession>A0AB34ITM8</accession>
<reference evidence="3 4" key="1">
    <citation type="journal article" date="2024" name="Science">
        <title>Giant polyketide synthase enzymes in the biosynthesis of giant marine polyether toxins.</title>
        <authorList>
            <person name="Fallon T.R."/>
            <person name="Shende V.V."/>
            <person name="Wierzbicki I.H."/>
            <person name="Pendleton A.L."/>
            <person name="Watervoot N.F."/>
            <person name="Auber R.P."/>
            <person name="Gonzalez D.J."/>
            <person name="Wisecaver J.H."/>
            <person name="Moore B.S."/>
        </authorList>
    </citation>
    <scope>NUCLEOTIDE SEQUENCE [LARGE SCALE GENOMIC DNA]</scope>
    <source>
        <strain evidence="3 4">12B1</strain>
    </source>
</reference>
<keyword evidence="4" id="KW-1185">Reference proteome</keyword>
<keyword evidence="1" id="KW-0812">Transmembrane</keyword>